<evidence type="ECO:0000313" key="2">
    <source>
        <dbReference type="Proteomes" id="UP000075398"/>
    </source>
</evidence>
<dbReference type="AlphaFoldDB" id="A0A150J2R5"/>
<reference evidence="1 2" key="1">
    <citation type="journal article" date="2016" name="ISME J.">
        <title>Chasing the elusive Euryarchaeota class WSA2: genomes reveal a uniquely fastidious methyl-reducing methanogen.</title>
        <authorList>
            <person name="Nobu M.K."/>
            <person name="Narihiro T."/>
            <person name="Kuroda K."/>
            <person name="Mei R."/>
            <person name="Liu W.T."/>
        </authorList>
    </citation>
    <scope>NUCLEOTIDE SEQUENCE [LARGE SCALE GENOMIC DNA]</scope>
    <source>
        <strain evidence="1">U1lsi0528_Bin055</strain>
    </source>
</reference>
<comment type="caution">
    <text evidence="1">The sequence shown here is derived from an EMBL/GenBank/DDBJ whole genome shotgun (WGS) entry which is preliminary data.</text>
</comment>
<sequence>MTLKKISTLIFITLLIVTFYTVPFGANNWHSSDHKARFLFFVNHNYIEEDMGDFPVLFKATSQNDPYWESKGNDDGNDLRIFTINGIECPYEVVKYDPINYEYIVYFKAPLIKKLTDTEFYIYTAYDGDGNFDDPKNVWKNATGIYHLEGERDPKTIDSLLDNNATAMNGSLPTNAVVGGGYKLDGANDYLVAKNSSGNNVNFGFTNTLTIMAWVNWAIPPNTGNPYANIISINANNSGDQGQFWFQHNYNNKHFEFAVQTGNNPYTRRYIQCTKGSPQQGQWYFIVGRYDGSAIDIYINNNLGGCNTSLINNIRPFESRFETNIGRWAAGGGSRYFNGLVDEVWIFKDVKSYPFIKAVYNNATDYANFTSRSPPEKIPEAIIINITKPDLRVVKAITGDLILANSDDSTGKEVVVSGDHITNITYNGKEVSAVRFPKGTHEVTLKVSNFGMFTQRDVNMKVQGLPEGASVKFSPENQIIRTKETISFKAVCTIGPDVSPGVYKYTLILYNHQGILGQREIYLFVE</sequence>
<dbReference type="EMBL" id="LNGC01000060">
    <property type="protein sequence ID" value="KYC51499.1"/>
    <property type="molecule type" value="Genomic_DNA"/>
</dbReference>
<organism evidence="1 2">
    <name type="scientific">Candidatus Methanofastidiosum methylothiophilum</name>
    <dbReference type="NCBI Taxonomy" id="1705564"/>
    <lineage>
        <taxon>Archaea</taxon>
        <taxon>Methanobacteriati</taxon>
        <taxon>Methanobacteriota</taxon>
        <taxon>Stenosarchaea group</taxon>
        <taxon>Candidatus Methanofastidiosia</taxon>
        <taxon>Candidatus Methanofastidiosales</taxon>
        <taxon>Candidatus Methanofastidiosaceae</taxon>
        <taxon>Candidatus Methanofastidiosum</taxon>
    </lineage>
</organism>
<evidence type="ECO:0000313" key="1">
    <source>
        <dbReference type="EMBL" id="KYC51499.1"/>
    </source>
</evidence>
<dbReference type="InterPro" id="IPR013320">
    <property type="entry name" value="ConA-like_dom_sf"/>
</dbReference>
<proteinExistence type="predicted"/>
<dbReference type="Pfam" id="PF13385">
    <property type="entry name" value="Laminin_G_3"/>
    <property type="match status" value="1"/>
</dbReference>
<dbReference type="SUPFAM" id="SSF49899">
    <property type="entry name" value="Concanavalin A-like lectins/glucanases"/>
    <property type="match status" value="1"/>
</dbReference>
<evidence type="ECO:0008006" key="3">
    <source>
        <dbReference type="Google" id="ProtNLM"/>
    </source>
</evidence>
<name>A0A150J2R5_9EURY</name>
<dbReference type="Proteomes" id="UP000075398">
    <property type="component" value="Unassembled WGS sequence"/>
</dbReference>
<dbReference type="Gene3D" id="2.60.120.200">
    <property type="match status" value="1"/>
</dbReference>
<protein>
    <recommendedName>
        <fullName evidence="3">LamG-like jellyroll fold domain-containing protein</fullName>
    </recommendedName>
</protein>
<accession>A0A150J2R5</accession>
<gene>
    <name evidence="1" type="ORF">AMQ22_01326</name>
</gene>